<protein>
    <submittedName>
        <fullName evidence="1">Uncharacterized protein</fullName>
    </submittedName>
</protein>
<gene>
    <name evidence="1" type="ORF">HPB50_010802</name>
</gene>
<comment type="caution">
    <text evidence="1">The sequence shown here is derived from an EMBL/GenBank/DDBJ whole genome shotgun (WGS) entry which is preliminary data.</text>
</comment>
<reference evidence="1" key="1">
    <citation type="submission" date="2020-05" db="EMBL/GenBank/DDBJ databases">
        <title>Large-scale comparative analyses of tick genomes elucidate their genetic diversity and vector capacities.</title>
        <authorList>
            <person name="Jia N."/>
            <person name="Wang J."/>
            <person name="Shi W."/>
            <person name="Du L."/>
            <person name="Sun Y."/>
            <person name="Zhan W."/>
            <person name="Jiang J."/>
            <person name="Wang Q."/>
            <person name="Zhang B."/>
            <person name="Ji P."/>
            <person name="Sakyi L.B."/>
            <person name="Cui X."/>
            <person name="Yuan T."/>
            <person name="Jiang B."/>
            <person name="Yang W."/>
            <person name="Lam T.T.-Y."/>
            <person name="Chang Q."/>
            <person name="Ding S."/>
            <person name="Wang X."/>
            <person name="Zhu J."/>
            <person name="Ruan X."/>
            <person name="Zhao L."/>
            <person name="Wei J."/>
            <person name="Que T."/>
            <person name="Du C."/>
            <person name="Cheng J."/>
            <person name="Dai P."/>
            <person name="Han X."/>
            <person name="Huang E."/>
            <person name="Gao Y."/>
            <person name="Liu J."/>
            <person name="Shao H."/>
            <person name="Ye R."/>
            <person name="Li L."/>
            <person name="Wei W."/>
            <person name="Wang X."/>
            <person name="Wang C."/>
            <person name="Yang T."/>
            <person name="Huo Q."/>
            <person name="Li W."/>
            <person name="Guo W."/>
            <person name="Chen H."/>
            <person name="Zhou L."/>
            <person name="Ni X."/>
            <person name="Tian J."/>
            <person name="Zhou Y."/>
            <person name="Sheng Y."/>
            <person name="Liu T."/>
            <person name="Pan Y."/>
            <person name="Xia L."/>
            <person name="Li J."/>
            <person name="Zhao F."/>
            <person name="Cao W."/>
        </authorList>
    </citation>
    <scope>NUCLEOTIDE SEQUENCE</scope>
    <source>
        <strain evidence="1">Hyas-2018</strain>
    </source>
</reference>
<proteinExistence type="predicted"/>
<organism evidence="1 2">
    <name type="scientific">Hyalomma asiaticum</name>
    <name type="common">Tick</name>
    <dbReference type="NCBI Taxonomy" id="266040"/>
    <lineage>
        <taxon>Eukaryota</taxon>
        <taxon>Metazoa</taxon>
        <taxon>Ecdysozoa</taxon>
        <taxon>Arthropoda</taxon>
        <taxon>Chelicerata</taxon>
        <taxon>Arachnida</taxon>
        <taxon>Acari</taxon>
        <taxon>Parasitiformes</taxon>
        <taxon>Ixodida</taxon>
        <taxon>Ixodoidea</taxon>
        <taxon>Ixodidae</taxon>
        <taxon>Hyalomminae</taxon>
        <taxon>Hyalomma</taxon>
    </lineage>
</organism>
<sequence length="591" mass="65567">MSFLPWPFANLSIGLETTDKAQSEIINQIFTWYGTTTVIPGELELDIVLHMSNVGRVASTGRDDEPVLTARPTTGGTGAEFWPPYSPIPINYRANQDHYIPAATFAVSWALTVTPDTVNTVLQKIAAGGIFDKVDRWVNEAQVLFMSHAGVMATDTAHLCSKRPTEDDDESPRVFNTTAADDDNVPLLYRCWHPNGSRAQHVPADATWCNVRLPPTDSIIVPDLFVITQVISGYYNWSKPFGELSIPVNDHVLPPAMFVASEKLFVGWHIFHNQIGIPARGLEFGASGRDAGKAESLYYAELFSSTWEPGRNHIQVGAVVVLEKALGGLYLADAAGVPVFHRMLRPLTGRWQPQVWDLEDVTPLDLTCATPMADIVVFKYSDTLPKHLMPFLVSRNLLGNKDFKREASPVGGPPDDFFGPYKFKCDDIFYRLEPRAMPYVDEREVWQSRLMHAVEDYRVRKYKDGETMEGVPKSGQAPIPFPRDEDAWSGPPWTVNEGDPKKRWYPLLEQGIGGYADGALFDLDDQPLLFRTPVSGKFVGPDRVAVWTGNVYGGASERQIESQNTSGGQSGNASGGPKKVEMLREDPPDPE</sequence>
<accession>A0ACB7SPY8</accession>
<name>A0ACB7SPY8_HYAAI</name>
<dbReference type="EMBL" id="CM023483">
    <property type="protein sequence ID" value="KAH6935839.1"/>
    <property type="molecule type" value="Genomic_DNA"/>
</dbReference>
<evidence type="ECO:0000313" key="2">
    <source>
        <dbReference type="Proteomes" id="UP000821845"/>
    </source>
</evidence>
<dbReference type="Proteomes" id="UP000821845">
    <property type="component" value="Chromosome 3"/>
</dbReference>
<keyword evidence="2" id="KW-1185">Reference proteome</keyword>
<evidence type="ECO:0000313" key="1">
    <source>
        <dbReference type="EMBL" id="KAH6935839.1"/>
    </source>
</evidence>